<accession>A0ABV6JXP5</accession>
<dbReference type="EMBL" id="JBHLUN010000013">
    <property type="protein sequence ID" value="MFC0410095.1"/>
    <property type="molecule type" value="Genomic_DNA"/>
</dbReference>
<evidence type="ECO:0000313" key="1">
    <source>
        <dbReference type="EMBL" id="MFC0410095.1"/>
    </source>
</evidence>
<dbReference type="RefSeq" id="WP_377045847.1">
    <property type="nucleotide sequence ID" value="NZ_JBHLUN010000013.1"/>
</dbReference>
<proteinExistence type="predicted"/>
<protein>
    <submittedName>
        <fullName evidence="1">Uncharacterized protein</fullName>
    </submittedName>
</protein>
<reference evidence="1 2" key="1">
    <citation type="submission" date="2024-09" db="EMBL/GenBank/DDBJ databases">
        <authorList>
            <person name="Sun Q."/>
            <person name="Mori K."/>
        </authorList>
    </citation>
    <scope>NUCLEOTIDE SEQUENCE [LARGE SCALE GENOMIC DNA]</scope>
    <source>
        <strain evidence="1 2">TBRC 5777</strain>
    </source>
</reference>
<organism evidence="1 2">
    <name type="scientific">Roseomonas elaeocarpi</name>
    <dbReference type="NCBI Taxonomy" id="907779"/>
    <lineage>
        <taxon>Bacteria</taxon>
        <taxon>Pseudomonadati</taxon>
        <taxon>Pseudomonadota</taxon>
        <taxon>Alphaproteobacteria</taxon>
        <taxon>Acetobacterales</taxon>
        <taxon>Roseomonadaceae</taxon>
        <taxon>Roseomonas</taxon>
    </lineage>
</organism>
<name>A0ABV6JXP5_9PROT</name>
<keyword evidence="2" id="KW-1185">Reference proteome</keyword>
<sequence length="80" mass="8808">MTPDLRPVRVDTGSSDEEGRLVFVADRLVAVLVQLSDQHGEMAGHWFLEHGFGGVGGPKRPTFASLQAAEHWICHRLGEE</sequence>
<dbReference type="Proteomes" id="UP001589865">
    <property type="component" value="Unassembled WGS sequence"/>
</dbReference>
<evidence type="ECO:0000313" key="2">
    <source>
        <dbReference type="Proteomes" id="UP001589865"/>
    </source>
</evidence>
<gene>
    <name evidence="1" type="ORF">ACFFGY_17720</name>
</gene>
<comment type="caution">
    <text evidence="1">The sequence shown here is derived from an EMBL/GenBank/DDBJ whole genome shotgun (WGS) entry which is preliminary data.</text>
</comment>